<dbReference type="Pfam" id="PF04397">
    <property type="entry name" value="LytTR"/>
    <property type="match status" value="1"/>
</dbReference>
<comment type="caution">
    <text evidence="5">The sequence shown here is derived from an EMBL/GenBank/DDBJ whole genome shotgun (WGS) entry which is preliminary data.</text>
</comment>
<dbReference type="Proteomes" id="UP001156627">
    <property type="component" value="Unassembled WGS sequence"/>
</dbReference>
<dbReference type="InterPro" id="IPR007492">
    <property type="entry name" value="LytTR_DNA-bd_dom"/>
</dbReference>
<dbReference type="Gene3D" id="3.40.50.2300">
    <property type="match status" value="1"/>
</dbReference>
<evidence type="ECO:0000313" key="6">
    <source>
        <dbReference type="Proteomes" id="UP001156627"/>
    </source>
</evidence>
<feature type="modified residue" description="4-aspartylphosphate" evidence="2">
    <location>
        <position position="55"/>
    </location>
</feature>
<accession>A0ABQ5X9D2</accession>
<proteinExistence type="predicted"/>
<evidence type="ECO:0000259" key="3">
    <source>
        <dbReference type="PROSITE" id="PS50110"/>
    </source>
</evidence>
<dbReference type="InterPro" id="IPR011006">
    <property type="entry name" value="CheY-like_superfamily"/>
</dbReference>
<feature type="domain" description="Response regulatory" evidence="3">
    <location>
        <begin position="4"/>
        <end position="117"/>
    </location>
</feature>
<keyword evidence="5" id="KW-0238">DNA-binding</keyword>
<evidence type="ECO:0000256" key="1">
    <source>
        <dbReference type="ARBA" id="ARBA00023012"/>
    </source>
</evidence>
<dbReference type="GO" id="GO:0003677">
    <property type="term" value="F:DNA binding"/>
    <property type="evidence" value="ECO:0007669"/>
    <property type="project" value="UniProtKB-KW"/>
</dbReference>
<dbReference type="Pfam" id="PF00072">
    <property type="entry name" value="Response_reg"/>
    <property type="match status" value="1"/>
</dbReference>
<dbReference type="PANTHER" id="PTHR37299:SF1">
    <property type="entry name" value="STAGE 0 SPORULATION PROTEIN A HOMOLOG"/>
    <property type="match status" value="1"/>
</dbReference>
<evidence type="ECO:0000256" key="2">
    <source>
        <dbReference type="PROSITE-ProRule" id="PRU00169"/>
    </source>
</evidence>
<dbReference type="SMART" id="SM00448">
    <property type="entry name" value="REC"/>
    <property type="match status" value="1"/>
</dbReference>
<dbReference type="PANTHER" id="PTHR37299">
    <property type="entry name" value="TRANSCRIPTIONAL REGULATOR-RELATED"/>
    <property type="match status" value="1"/>
</dbReference>
<evidence type="ECO:0000259" key="4">
    <source>
        <dbReference type="PROSITE" id="PS50930"/>
    </source>
</evidence>
<evidence type="ECO:0000313" key="5">
    <source>
        <dbReference type="EMBL" id="GLQ88229.1"/>
    </source>
</evidence>
<organism evidence="5 6">
    <name type="scientific">Dyella flagellata</name>
    <dbReference type="NCBI Taxonomy" id="1867833"/>
    <lineage>
        <taxon>Bacteria</taxon>
        <taxon>Pseudomonadati</taxon>
        <taxon>Pseudomonadota</taxon>
        <taxon>Gammaproteobacteria</taxon>
        <taxon>Lysobacterales</taxon>
        <taxon>Rhodanobacteraceae</taxon>
        <taxon>Dyella</taxon>
    </lineage>
</organism>
<dbReference type="PROSITE" id="PS50930">
    <property type="entry name" value="HTH_LYTTR"/>
    <property type="match status" value="1"/>
</dbReference>
<dbReference type="InterPro" id="IPR046947">
    <property type="entry name" value="LytR-like"/>
</dbReference>
<dbReference type="Gene3D" id="2.40.50.1020">
    <property type="entry name" value="LytTr DNA-binding domain"/>
    <property type="match status" value="1"/>
</dbReference>
<gene>
    <name evidence="5" type="ORF">GCM10007898_17980</name>
</gene>
<sequence>MTMRILIVDDEPLARRGIALRLSKHPDVELIGEAEDGEAALNAITVNTPDLVFMDVQMPGMSGLDALRLLTPSERPLTIFLTAYDRFALQAFEVHALDYLLKPIDDDRFMEAMDRARDALVHRQARSQRERMDELLDALPGVPRYAIRFAVRIGHHVAIVAADEVDWIEATGDYVRLHTGGDREYLLREPLHRLAARLDPSKFVRIHRSTIVSVDRITETRALPNKDCMLRLRDGTPLRVSRTYAEALHLALEGQHPATKPV</sequence>
<dbReference type="SUPFAM" id="SSF52172">
    <property type="entry name" value="CheY-like"/>
    <property type="match status" value="1"/>
</dbReference>
<reference evidence="6" key="1">
    <citation type="journal article" date="2019" name="Int. J. Syst. Evol. Microbiol.">
        <title>The Global Catalogue of Microorganisms (GCM) 10K type strain sequencing project: providing services to taxonomists for standard genome sequencing and annotation.</title>
        <authorList>
            <consortium name="The Broad Institute Genomics Platform"/>
            <consortium name="The Broad Institute Genome Sequencing Center for Infectious Disease"/>
            <person name="Wu L."/>
            <person name="Ma J."/>
        </authorList>
    </citation>
    <scope>NUCLEOTIDE SEQUENCE [LARGE SCALE GENOMIC DNA]</scope>
    <source>
        <strain evidence="6">NBRC 111981</strain>
    </source>
</reference>
<dbReference type="SMART" id="SM00850">
    <property type="entry name" value="LytTR"/>
    <property type="match status" value="1"/>
</dbReference>
<keyword evidence="2" id="KW-0597">Phosphoprotein</keyword>
<protein>
    <submittedName>
        <fullName evidence="5">DNA-binding response regulator</fullName>
    </submittedName>
</protein>
<keyword evidence="6" id="KW-1185">Reference proteome</keyword>
<dbReference type="PROSITE" id="PS50110">
    <property type="entry name" value="RESPONSE_REGULATORY"/>
    <property type="match status" value="1"/>
</dbReference>
<feature type="domain" description="HTH LytTR-type" evidence="4">
    <location>
        <begin position="149"/>
        <end position="254"/>
    </location>
</feature>
<name>A0ABQ5X9D2_9GAMM</name>
<keyword evidence="1" id="KW-0902">Two-component regulatory system</keyword>
<dbReference type="EMBL" id="BSOA01000015">
    <property type="protein sequence ID" value="GLQ88229.1"/>
    <property type="molecule type" value="Genomic_DNA"/>
</dbReference>
<dbReference type="InterPro" id="IPR001789">
    <property type="entry name" value="Sig_transdc_resp-reg_receiver"/>
</dbReference>